<evidence type="ECO:0000256" key="1">
    <source>
        <dbReference type="SAM" id="MobiDB-lite"/>
    </source>
</evidence>
<feature type="compositionally biased region" description="Basic and acidic residues" evidence="1">
    <location>
        <begin position="61"/>
        <end position="76"/>
    </location>
</feature>
<reference evidence="4" key="2">
    <citation type="submission" date="2020-04" db="EMBL/GenBank/DDBJ databases">
        <authorList>
            <consortium name="NCBI Genome Project"/>
        </authorList>
    </citation>
    <scope>NUCLEOTIDE SEQUENCE</scope>
    <source>
        <strain evidence="4">CBS 304.34</strain>
    </source>
</reference>
<accession>A0A6A6Y170</accession>
<reference evidence="2 4" key="1">
    <citation type="journal article" date="2020" name="Stud. Mycol.">
        <title>101 Dothideomycetes genomes: a test case for predicting lifestyles and emergence of pathogens.</title>
        <authorList>
            <person name="Haridas S."/>
            <person name="Albert R."/>
            <person name="Binder M."/>
            <person name="Bloem J."/>
            <person name="Labutti K."/>
            <person name="Salamov A."/>
            <person name="Andreopoulos B."/>
            <person name="Baker S."/>
            <person name="Barry K."/>
            <person name="Bills G."/>
            <person name="Bluhm B."/>
            <person name="Cannon C."/>
            <person name="Castanera R."/>
            <person name="Culley D."/>
            <person name="Daum C."/>
            <person name="Ezra D."/>
            <person name="Gonzalez J."/>
            <person name="Henrissat B."/>
            <person name="Kuo A."/>
            <person name="Liang C."/>
            <person name="Lipzen A."/>
            <person name="Lutzoni F."/>
            <person name="Magnuson J."/>
            <person name="Mondo S."/>
            <person name="Nolan M."/>
            <person name="Ohm R."/>
            <person name="Pangilinan J."/>
            <person name="Park H.-J."/>
            <person name="Ramirez L."/>
            <person name="Alfaro M."/>
            <person name="Sun H."/>
            <person name="Tritt A."/>
            <person name="Yoshinaga Y."/>
            <person name="Zwiers L.-H."/>
            <person name="Turgeon B."/>
            <person name="Goodwin S."/>
            <person name="Spatafora J."/>
            <person name="Crous P."/>
            <person name="Grigoriev I."/>
        </authorList>
    </citation>
    <scope>NUCLEOTIDE SEQUENCE</scope>
    <source>
        <strain evidence="2 4">CBS 304.34</strain>
    </source>
</reference>
<dbReference type="RefSeq" id="XP_033569227.1">
    <property type="nucleotide sequence ID" value="XM_033713305.1"/>
</dbReference>
<organism evidence="2">
    <name type="scientific">Mytilinidion resinicola</name>
    <dbReference type="NCBI Taxonomy" id="574789"/>
    <lineage>
        <taxon>Eukaryota</taxon>
        <taxon>Fungi</taxon>
        <taxon>Dikarya</taxon>
        <taxon>Ascomycota</taxon>
        <taxon>Pezizomycotina</taxon>
        <taxon>Dothideomycetes</taxon>
        <taxon>Pleosporomycetidae</taxon>
        <taxon>Mytilinidiales</taxon>
        <taxon>Mytilinidiaceae</taxon>
        <taxon>Mytilinidion</taxon>
    </lineage>
</organism>
<name>A0A6A6Y170_9PEZI</name>
<dbReference type="AlphaFoldDB" id="A0A6A6Y170"/>
<reference evidence="4" key="3">
    <citation type="submission" date="2025-04" db="UniProtKB">
        <authorList>
            <consortium name="RefSeq"/>
        </authorList>
    </citation>
    <scope>IDENTIFICATION</scope>
    <source>
        <strain evidence="4">CBS 304.34</strain>
    </source>
</reference>
<feature type="region of interest" description="Disordered" evidence="1">
    <location>
        <begin position="154"/>
        <end position="210"/>
    </location>
</feature>
<evidence type="ECO:0000313" key="4">
    <source>
        <dbReference type="RefSeq" id="XP_033569227.1"/>
    </source>
</evidence>
<protein>
    <submittedName>
        <fullName evidence="2 4">Uncharacterized protein</fullName>
    </submittedName>
</protein>
<sequence length="331" mass="36859">MAGDTDNSGSLYEDTRDETLDQHSPVPNRTRASRAMTQVDSTEELYVNAPIPKGMKTIRRSANDRNEVNDDSDRRSGVHGTSQSDNNAQTSPRPETSLPLTDPIPELDPNIPSPPGGWAYALASTPPLRTVMHRSSLPAFREMATRPIREPTNMLADETRKTRSFGQTTAGRRLPWTPGESAPGKSLEKRTASAHASLPDSGRSSAPAPTYVGVADRPSLPISTEPASGAHIATRTTRSHEITIHPDVVITGHRSVKNDTQNGTREILRERELKVNLHVIKRSALQAEVRRLAYQAQCAEIQREIWKSHEEEHEAELQALQHRHLKRRRWE</sequence>
<feature type="region of interest" description="Disordered" evidence="1">
    <location>
        <begin position="1"/>
        <end position="112"/>
    </location>
</feature>
<feature type="compositionally biased region" description="Polar residues" evidence="1">
    <location>
        <begin position="79"/>
        <end position="94"/>
    </location>
</feature>
<evidence type="ECO:0000313" key="2">
    <source>
        <dbReference type="EMBL" id="KAF2802263.1"/>
    </source>
</evidence>
<gene>
    <name evidence="2 4" type="ORF">BDZ99DRAFT_207365</name>
</gene>
<dbReference type="GeneID" id="54454198"/>
<keyword evidence="3" id="KW-1185">Reference proteome</keyword>
<dbReference type="EMBL" id="MU003724">
    <property type="protein sequence ID" value="KAF2802263.1"/>
    <property type="molecule type" value="Genomic_DNA"/>
</dbReference>
<proteinExistence type="predicted"/>
<dbReference type="Proteomes" id="UP000504636">
    <property type="component" value="Unplaced"/>
</dbReference>
<evidence type="ECO:0000313" key="3">
    <source>
        <dbReference type="Proteomes" id="UP000504636"/>
    </source>
</evidence>
<feature type="compositionally biased region" description="Polar residues" evidence="1">
    <location>
        <begin position="1"/>
        <end position="10"/>
    </location>
</feature>